<sequence length="239" mass="27045">MPADRAKKMFGCLRMHPKCCSPVLHGIQALAFLFLTGCARQPVLEPLDAVKHDSAQTYVFECERNFAFVARKEGDAIWLFLPDHAVQLPAVKNNSVPGYRSANISFDYRDGQATLELPEGRYEHCRNNAQRAAWEHARLNGVDFRATGNTPDWILEITLDGDMRLINRSDNLTYRFITPKPLVLENERKTLYSTQNKTHQIIVELVGTQCRDFTGITREVTVNISIDDQRLQGCGGALH</sequence>
<protein>
    <recommendedName>
        <fullName evidence="2">C-type lysozyme inhibitor domain-containing protein</fullName>
    </recommendedName>
</protein>
<evidence type="ECO:0000313" key="1">
    <source>
        <dbReference type="EMBL" id="VAW82725.1"/>
    </source>
</evidence>
<evidence type="ECO:0008006" key="2">
    <source>
        <dbReference type="Google" id="ProtNLM"/>
    </source>
</evidence>
<organism evidence="1">
    <name type="scientific">hydrothermal vent metagenome</name>
    <dbReference type="NCBI Taxonomy" id="652676"/>
    <lineage>
        <taxon>unclassified sequences</taxon>
        <taxon>metagenomes</taxon>
        <taxon>ecological metagenomes</taxon>
    </lineage>
</organism>
<name>A0A3B0YPE5_9ZZZZ</name>
<dbReference type="AlphaFoldDB" id="A0A3B0YPE5"/>
<proteinExistence type="predicted"/>
<dbReference type="EMBL" id="UOFM01000486">
    <property type="protein sequence ID" value="VAW82725.1"/>
    <property type="molecule type" value="Genomic_DNA"/>
</dbReference>
<reference evidence="1" key="1">
    <citation type="submission" date="2018-06" db="EMBL/GenBank/DDBJ databases">
        <authorList>
            <person name="Zhirakovskaya E."/>
        </authorList>
    </citation>
    <scope>NUCLEOTIDE SEQUENCE</scope>
</reference>
<gene>
    <name evidence="1" type="ORF">MNBD_GAMMA14-1345</name>
</gene>
<accession>A0A3B0YPE5</accession>